<gene>
    <name evidence="1" type="ORF">K466DRAFT_592976</name>
</gene>
<evidence type="ECO:0000313" key="2">
    <source>
        <dbReference type="Proteomes" id="UP000308197"/>
    </source>
</evidence>
<reference evidence="1 2" key="1">
    <citation type="journal article" date="2019" name="Nat. Ecol. Evol.">
        <title>Megaphylogeny resolves global patterns of mushroom evolution.</title>
        <authorList>
            <person name="Varga T."/>
            <person name="Krizsan K."/>
            <person name="Foldi C."/>
            <person name="Dima B."/>
            <person name="Sanchez-Garcia M."/>
            <person name="Sanchez-Ramirez S."/>
            <person name="Szollosi G.J."/>
            <person name="Szarkandi J.G."/>
            <person name="Papp V."/>
            <person name="Albert L."/>
            <person name="Andreopoulos W."/>
            <person name="Angelini C."/>
            <person name="Antonin V."/>
            <person name="Barry K.W."/>
            <person name="Bougher N.L."/>
            <person name="Buchanan P."/>
            <person name="Buyck B."/>
            <person name="Bense V."/>
            <person name="Catcheside P."/>
            <person name="Chovatia M."/>
            <person name="Cooper J."/>
            <person name="Damon W."/>
            <person name="Desjardin D."/>
            <person name="Finy P."/>
            <person name="Geml J."/>
            <person name="Haridas S."/>
            <person name="Hughes K."/>
            <person name="Justo A."/>
            <person name="Karasinski D."/>
            <person name="Kautmanova I."/>
            <person name="Kiss B."/>
            <person name="Kocsube S."/>
            <person name="Kotiranta H."/>
            <person name="LaButti K.M."/>
            <person name="Lechner B.E."/>
            <person name="Liimatainen K."/>
            <person name="Lipzen A."/>
            <person name="Lukacs Z."/>
            <person name="Mihaltcheva S."/>
            <person name="Morgado L.N."/>
            <person name="Niskanen T."/>
            <person name="Noordeloos M.E."/>
            <person name="Ohm R.A."/>
            <person name="Ortiz-Santana B."/>
            <person name="Ovrebo C."/>
            <person name="Racz N."/>
            <person name="Riley R."/>
            <person name="Savchenko A."/>
            <person name="Shiryaev A."/>
            <person name="Soop K."/>
            <person name="Spirin V."/>
            <person name="Szebenyi C."/>
            <person name="Tomsovsky M."/>
            <person name="Tulloss R.E."/>
            <person name="Uehling J."/>
            <person name="Grigoriev I.V."/>
            <person name="Vagvolgyi C."/>
            <person name="Papp T."/>
            <person name="Martin F.M."/>
            <person name="Miettinen O."/>
            <person name="Hibbett D.S."/>
            <person name="Nagy L.G."/>
        </authorList>
    </citation>
    <scope>NUCLEOTIDE SEQUENCE [LARGE SCALE GENOMIC DNA]</scope>
    <source>
        <strain evidence="1 2">HHB13444</strain>
    </source>
</reference>
<keyword evidence="2" id="KW-1185">Reference proteome</keyword>
<dbReference type="Proteomes" id="UP000308197">
    <property type="component" value="Unassembled WGS sequence"/>
</dbReference>
<dbReference type="EMBL" id="ML213047">
    <property type="protein sequence ID" value="TFK77877.1"/>
    <property type="molecule type" value="Genomic_DNA"/>
</dbReference>
<dbReference type="AlphaFoldDB" id="A0A5C3NMG4"/>
<protein>
    <submittedName>
        <fullName evidence="1">Uncharacterized protein</fullName>
    </submittedName>
</protein>
<proteinExistence type="predicted"/>
<organism evidence="1 2">
    <name type="scientific">Polyporus arcularius HHB13444</name>
    <dbReference type="NCBI Taxonomy" id="1314778"/>
    <lineage>
        <taxon>Eukaryota</taxon>
        <taxon>Fungi</taxon>
        <taxon>Dikarya</taxon>
        <taxon>Basidiomycota</taxon>
        <taxon>Agaricomycotina</taxon>
        <taxon>Agaricomycetes</taxon>
        <taxon>Polyporales</taxon>
        <taxon>Polyporaceae</taxon>
        <taxon>Polyporus</taxon>
    </lineage>
</organism>
<sequence>MPPRRPSLYISADLDAFPVPSVPSQPAVWERIAGAAAPAVLSWNVRVAREFLETPRAQCISS</sequence>
<accession>A0A5C3NMG4</accession>
<dbReference type="InParanoid" id="A0A5C3NMG4"/>
<evidence type="ECO:0000313" key="1">
    <source>
        <dbReference type="EMBL" id="TFK77877.1"/>
    </source>
</evidence>
<name>A0A5C3NMG4_9APHY</name>